<evidence type="ECO:0000313" key="3">
    <source>
        <dbReference type="Proteomes" id="UP000223913"/>
    </source>
</evidence>
<dbReference type="AlphaFoldDB" id="A0A2D0MY34"/>
<dbReference type="RefSeq" id="WP_099155434.1">
    <property type="nucleotide sequence ID" value="NZ_PDUD01000061.1"/>
</dbReference>
<accession>A0A2D0MY34</accession>
<gene>
    <name evidence="2" type="ORF">CRP01_38515</name>
</gene>
<protein>
    <submittedName>
        <fullName evidence="2">Uncharacterized protein</fullName>
    </submittedName>
</protein>
<dbReference type="Proteomes" id="UP000223913">
    <property type="component" value="Unassembled WGS sequence"/>
</dbReference>
<proteinExistence type="predicted"/>
<evidence type="ECO:0000313" key="2">
    <source>
        <dbReference type="EMBL" id="PHN01174.1"/>
    </source>
</evidence>
<evidence type="ECO:0000256" key="1">
    <source>
        <dbReference type="SAM" id="Phobius"/>
    </source>
</evidence>
<dbReference type="EMBL" id="PDUD01000061">
    <property type="protein sequence ID" value="PHN01174.1"/>
    <property type="molecule type" value="Genomic_DNA"/>
</dbReference>
<feature type="transmembrane region" description="Helical" evidence="1">
    <location>
        <begin position="24"/>
        <end position="43"/>
    </location>
</feature>
<sequence length="156" mass="17690">MEETINNWIDKARELLEEWGVDPWILAGGAGLILLVIIILIVANRKPKATFPGLVINLFQIAPLGRDAFLKIQNPAGPVILSQYRIIGRNDVLVKNHLSGHRMENQKEYSILLEANGDKRLEPDFSLELTYITEEGKVYQQKLLPGQQRVEPPKRV</sequence>
<dbReference type="OrthoDB" id="1496045at2"/>
<reference evidence="2 3" key="1">
    <citation type="submission" date="2017-10" db="EMBL/GenBank/DDBJ databases">
        <title>The draft genome sequence of Lewinella nigricans NBRC 102662.</title>
        <authorList>
            <person name="Wang K."/>
        </authorList>
    </citation>
    <scope>NUCLEOTIDE SEQUENCE [LARGE SCALE GENOMIC DNA]</scope>
    <source>
        <strain evidence="2 3">NBRC 102662</strain>
    </source>
</reference>
<name>A0A2D0MY34_FLAN2</name>
<keyword evidence="3" id="KW-1185">Reference proteome</keyword>
<keyword evidence="1" id="KW-1133">Transmembrane helix</keyword>
<comment type="caution">
    <text evidence="2">The sequence shown here is derived from an EMBL/GenBank/DDBJ whole genome shotgun (WGS) entry which is preliminary data.</text>
</comment>
<keyword evidence="1" id="KW-0812">Transmembrane</keyword>
<organism evidence="2 3">
    <name type="scientific">Flavilitoribacter nigricans (strain ATCC 23147 / DSM 23189 / NBRC 102662 / NCIMB 1420 / SS-2)</name>
    <name type="common">Lewinella nigricans</name>
    <dbReference type="NCBI Taxonomy" id="1122177"/>
    <lineage>
        <taxon>Bacteria</taxon>
        <taxon>Pseudomonadati</taxon>
        <taxon>Bacteroidota</taxon>
        <taxon>Saprospiria</taxon>
        <taxon>Saprospirales</taxon>
        <taxon>Lewinellaceae</taxon>
        <taxon>Flavilitoribacter</taxon>
    </lineage>
</organism>
<keyword evidence="1" id="KW-0472">Membrane</keyword>